<name>A0A914QW47_9BILA</name>
<protein>
    <submittedName>
        <fullName evidence="2">Uncharacterized protein</fullName>
    </submittedName>
</protein>
<accession>A0A914QW47</accession>
<keyword evidence="1" id="KW-1185">Reference proteome</keyword>
<reference evidence="2" key="1">
    <citation type="submission" date="2022-11" db="UniProtKB">
        <authorList>
            <consortium name="WormBaseParasite"/>
        </authorList>
    </citation>
    <scope>IDENTIFICATION</scope>
</reference>
<dbReference type="WBParaSite" id="PDA_v2.g8473.t1">
    <property type="protein sequence ID" value="PDA_v2.g8473.t1"/>
    <property type="gene ID" value="PDA_v2.g8473"/>
</dbReference>
<sequence length="205" mass="23466">MNDEEIETVFKILSGGPNGGKIDRPLIGYLSPKNQTNLSLFIFDPKNNKNHKRYDITDVPEFAKNLNDFCKQNVGVFILNVFGFNHPRYFHNIMFCKELIHTLSVQCMAFHFVTNEIITLTSLLMASNIIPSVAKNVLIIIVQENELNVVELCGSDVYRISQRKQIRCEKEDEFDSKKICADLLKNVPSSKIILINMMKSSFFKA</sequence>
<evidence type="ECO:0000313" key="2">
    <source>
        <dbReference type="WBParaSite" id="PDA_v2.g8473.t1"/>
    </source>
</evidence>
<dbReference type="AlphaFoldDB" id="A0A914QW47"/>
<evidence type="ECO:0000313" key="1">
    <source>
        <dbReference type="Proteomes" id="UP000887578"/>
    </source>
</evidence>
<dbReference type="Proteomes" id="UP000887578">
    <property type="component" value="Unplaced"/>
</dbReference>
<organism evidence="1 2">
    <name type="scientific">Panagrolaimus davidi</name>
    <dbReference type="NCBI Taxonomy" id="227884"/>
    <lineage>
        <taxon>Eukaryota</taxon>
        <taxon>Metazoa</taxon>
        <taxon>Ecdysozoa</taxon>
        <taxon>Nematoda</taxon>
        <taxon>Chromadorea</taxon>
        <taxon>Rhabditida</taxon>
        <taxon>Tylenchina</taxon>
        <taxon>Panagrolaimomorpha</taxon>
        <taxon>Panagrolaimoidea</taxon>
        <taxon>Panagrolaimidae</taxon>
        <taxon>Panagrolaimus</taxon>
    </lineage>
</organism>
<proteinExistence type="predicted"/>